<dbReference type="GO" id="GO:0043565">
    <property type="term" value="F:sequence-specific DNA binding"/>
    <property type="evidence" value="ECO:0007669"/>
    <property type="project" value="TreeGrafter"/>
</dbReference>
<keyword evidence="12" id="KW-1185">Reference proteome</keyword>
<keyword evidence="4 6" id="KW-0238">DNA-binding</keyword>
<dbReference type="InParanoid" id="B4J8C7"/>
<evidence type="ECO:0000313" key="12">
    <source>
        <dbReference type="Proteomes" id="UP000001070"/>
    </source>
</evidence>
<dbReference type="InterPro" id="IPR030392">
    <property type="entry name" value="S74_ICA"/>
</dbReference>
<dbReference type="InterPro" id="IPR051577">
    <property type="entry name" value="MRF-like"/>
</dbReference>
<dbReference type="Pfam" id="PF05224">
    <property type="entry name" value="NDT80_PhoG"/>
    <property type="match status" value="1"/>
</dbReference>
<dbReference type="FunCoup" id="B4J8C7">
    <property type="interactions" value="18"/>
</dbReference>
<feature type="region of interest" description="Disordered" evidence="7">
    <location>
        <begin position="886"/>
        <end position="930"/>
    </location>
</feature>
<dbReference type="PROSITE" id="PS51688">
    <property type="entry name" value="ICA"/>
    <property type="match status" value="1"/>
</dbReference>
<gene>
    <name evidence="11" type="primary">Dgri\GH19977</name>
    <name evidence="11" type="ORF">Dgri_GH19977</name>
</gene>
<protein>
    <submittedName>
        <fullName evidence="11">GH19977</fullName>
    </submittedName>
</protein>
<dbReference type="SMR" id="B4J8C7"/>
<dbReference type="STRING" id="7222.B4J8C7"/>
<evidence type="ECO:0000256" key="1">
    <source>
        <dbReference type="ARBA" id="ARBA00004167"/>
    </source>
</evidence>
<accession>B4J8C7</accession>
<feature type="DNA-binding region" description="NDT80" evidence="6">
    <location>
        <begin position="300"/>
        <end position="559"/>
    </location>
</feature>
<keyword evidence="5 8" id="KW-0472">Membrane</keyword>
<dbReference type="InterPro" id="IPR026932">
    <property type="entry name" value="MYRF_ICA"/>
</dbReference>
<evidence type="ECO:0000256" key="2">
    <source>
        <dbReference type="ARBA" id="ARBA00022692"/>
    </source>
</evidence>
<dbReference type="GO" id="GO:0045893">
    <property type="term" value="P:positive regulation of DNA-templated transcription"/>
    <property type="evidence" value="ECO:0007669"/>
    <property type="project" value="TreeGrafter"/>
</dbReference>
<feature type="region of interest" description="Disordered" evidence="7">
    <location>
        <begin position="1227"/>
        <end position="1272"/>
    </location>
</feature>
<dbReference type="OrthoDB" id="27041at2759"/>
<feature type="region of interest" description="Disordered" evidence="7">
    <location>
        <begin position="1064"/>
        <end position="1099"/>
    </location>
</feature>
<dbReference type="PROSITE" id="PS51517">
    <property type="entry name" value="NDT80"/>
    <property type="match status" value="1"/>
</dbReference>
<name>B4J8C7_DROGR</name>
<comment type="subcellular location">
    <subcellularLocation>
        <location evidence="1">Membrane</location>
        <topology evidence="1">Single-pass membrane protein</topology>
    </subcellularLocation>
</comment>
<dbReference type="PhylomeDB" id="B4J8C7"/>
<keyword evidence="3 8" id="KW-1133">Transmembrane helix</keyword>
<evidence type="ECO:0000313" key="11">
    <source>
        <dbReference type="EMBL" id="EDW02286.1"/>
    </source>
</evidence>
<dbReference type="Pfam" id="PF13884">
    <property type="entry name" value="Peptidase_S74"/>
    <property type="match status" value="1"/>
</dbReference>
<dbReference type="Pfam" id="PF13887">
    <property type="entry name" value="MYRF_ICA"/>
    <property type="match status" value="1"/>
</dbReference>
<feature type="region of interest" description="Disordered" evidence="7">
    <location>
        <begin position="300"/>
        <end position="320"/>
    </location>
</feature>
<dbReference type="EMBL" id="CH916367">
    <property type="protein sequence ID" value="EDW02286.1"/>
    <property type="molecule type" value="Genomic_DNA"/>
</dbReference>
<feature type="region of interest" description="Disordered" evidence="7">
    <location>
        <begin position="984"/>
        <end position="1005"/>
    </location>
</feature>
<evidence type="ECO:0000256" key="3">
    <source>
        <dbReference type="ARBA" id="ARBA00022989"/>
    </source>
</evidence>
<dbReference type="InterPro" id="IPR008967">
    <property type="entry name" value="p53-like_TF_DNA-bd_sf"/>
</dbReference>
<feature type="domain" description="NDT80" evidence="9">
    <location>
        <begin position="300"/>
        <end position="559"/>
    </location>
</feature>
<dbReference type="GO" id="GO:0003700">
    <property type="term" value="F:DNA-binding transcription factor activity"/>
    <property type="evidence" value="ECO:0007669"/>
    <property type="project" value="UniProtKB-UniRule"/>
</dbReference>
<feature type="transmembrane region" description="Helical" evidence="8">
    <location>
        <begin position="772"/>
        <end position="794"/>
    </location>
</feature>
<organism evidence="12">
    <name type="scientific">Drosophila grimshawi</name>
    <name type="common">Hawaiian fruit fly</name>
    <name type="synonym">Idiomyia grimshawi</name>
    <dbReference type="NCBI Taxonomy" id="7222"/>
    <lineage>
        <taxon>Eukaryota</taxon>
        <taxon>Metazoa</taxon>
        <taxon>Ecdysozoa</taxon>
        <taxon>Arthropoda</taxon>
        <taxon>Hexapoda</taxon>
        <taxon>Insecta</taxon>
        <taxon>Pterygota</taxon>
        <taxon>Neoptera</taxon>
        <taxon>Endopterygota</taxon>
        <taxon>Diptera</taxon>
        <taxon>Brachycera</taxon>
        <taxon>Muscomorpha</taxon>
        <taxon>Ephydroidea</taxon>
        <taxon>Drosophilidae</taxon>
        <taxon>Drosophila</taxon>
        <taxon>Hawaiian Drosophila</taxon>
    </lineage>
</organism>
<sequence length="1465" mass="160727">MDGIDNEALDLFMQAACVGNLDEAPQPHSHSHNHNHNPNEELANVVGISKLEAPHTPPMNLLDAELATGRGSAMAMPLAHLPESPPDSGSEPAYSPLGETHALNGREIIYTGLGNMQQQQQQQQQMLQADLQFTSPPPPLVQQQHHFVAPAHDVRVKHETGIGNSLLCQQQQQQQQQLNCEQQLMPLQHQQLQNLPQDPLPFPHYDNGHVLYGSGSYQNLSSMSTCMLTSPLGLGDRVQVIGTSQLSLTSSTPTTPMHSLSRKRKMSTQLDCPEFGPMAKHDPGLQMSPLRSSHHAIAIAPSSSSPSEHDLSKTPAHSHCSASVSPALSAINSQTENSLDGPASNAAAGCGSGSGSGSEAGDPTLTQCIRFSPFQPENWHKLCDQNLHELSVIYYRVDADKGFNFSVSDDAYVCQKKNHFQVTCHARLQGDAKFVKTPSGLEKIKSFHLHFYGVKFEAPNQTIRVEQSQSDRSKKPFYPVPIDLQSHIVSKITVGRLHFSETTNNNMRKKGRPNPEQRFFQLVVGLHVHTTSGHFPVVSHGSERIIVRASNPGQFESDVDLVWQRGITQESIFHAGRVGINTDRPDESLVVHGNLKVSGHIVQPSDSRAKQEIAELDTSVQLRNMQKIRIVRYRYEPEYAVHSGLRRESDTREIVDTGVIAQEVREVIPDAVQEAGSVVLPNGNVIENFLLVNKDRILMENIGAVKELCKVTGSLESRIESLERANTNHNNHQLRAKDLLEPRCLLPPRPQQKPNNRSNDGYEICSSRLMQIIIFMLIIIMAACLAAVSTLYFVEHNKQQQHLDGFQMFGDSRLFRPDASATRLSDEDRLNFQHSWQTLFKNKTHGSWPSLIFAASTTRPTVRHIEGADELQQEEEELTAVMNNPQGNLALPKQPHTRITTTAPRNNSNNTNHNKTIVSKNKSKWPVSQEALRPVASQKLLQSVRTVSRILAASSNDTDSSSSEKPAGIAPLSQDFENNSIDVDAQQQQQQLRQQQQQQPLKPSSKLDEQIVVLGTIPSTIVDNAPVASAGQAIRKLNAGDAAIYNVYKTVSPPTANLALTTNKVSTEQSHPQSTLSLAMDVPPPAVLRNSSGGKDSVDALDLQNLSNTNESESVDNPVTALFGFEYPSLRDSNVGRRSANQRSLDWIRHKSLRTPLFGQPPECNGDETVSDNCQSTCFVELQPAAVAVDNVDANVKHQHVEDELPSAEQEQDADILIIQPVAAVSNDSSSSSSNMAPASRVYHGKSSHNTVARTKQFSTETDGSSSSAANSDQDDALYTVLSVAPAATASLAAGHVELPIAAPVATMVTPLPPQPDCWSISSCVLAGQNNYTIDVEQFCPSSGSSLNVSYAVPVSRYLQAVSLELHFSSSKPLQWSICSDEDKSKAQLNEDSDEAPPSTWVKVLKQLGNNKLILAVDIPNRGNFLRDFMLRASPDLEQQKLCDDNAHVANPILQYNFSIVRDCD</sequence>
<evidence type="ECO:0000259" key="9">
    <source>
        <dbReference type="PROSITE" id="PS51517"/>
    </source>
</evidence>
<evidence type="ECO:0000256" key="8">
    <source>
        <dbReference type="SAM" id="Phobius"/>
    </source>
</evidence>
<dbReference type="GO" id="GO:0005789">
    <property type="term" value="C:endoplasmic reticulum membrane"/>
    <property type="evidence" value="ECO:0007669"/>
    <property type="project" value="TreeGrafter"/>
</dbReference>
<dbReference type="SUPFAM" id="SSF49417">
    <property type="entry name" value="p53-like transcription factors"/>
    <property type="match status" value="1"/>
</dbReference>
<feature type="compositionally biased region" description="Low complexity" evidence="7">
    <location>
        <begin position="1227"/>
        <end position="1240"/>
    </location>
</feature>
<dbReference type="PANTHER" id="PTHR13029">
    <property type="match status" value="1"/>
</dbReference>
<feature type="compositionally biased region" description="Low complexity" evidence="7">
    <location>
        <begin position="986"/>
        <end position="999"/>
    </location>
</feature>
<evidence type="ECO:0000256" key="5">
    <source>
        <dbReference type="ARBA" id="ARBA00023136"/>
    </source>
</evidence>
<dbReference type="HOGENOM" id="CLU_251363_0_0_1"/>
<dbReference type="KEGG" id="dgr:6559154"/>
<dbReference type="GO" id="GO:0005634">
    <property type="term" value="C:nucleus"/>
    <property type="evidence" value="ECO:0007669"/>
    <property type="project" value="TreeGrafter"/>
</dbReference>
<reference evidence="11 12" key="1">
    <citation type="journal article" date="2007" name="Nature">
        <title>Evolution of genes and genomes on the Drosophila phylogeny.</title>
        <authorList>
            <consortium name="Drosophila 12 Genomes Consortium"/>
            <person name="Clark A.G."/>
            <person name="Eisen M.B."/>
            <person name="Smith D.R."/>
            <person name="Bergman C.M."/>
            <person name="Oliver B."/>
            <person name="Markow T.A."/>
            <person name="Kaufman T.C."/>
            <person name="Kellis M."/>
            <person name="Gelbart W."/>
            <person name="Iyer V.N."/>
            <person name="Pollard D.A."/>
            <person name="Sackton T.B."/>
            <person name="Larracuente A.M."/>
            <person name="Singh N.D."/>
            <person name="Abad J.P."/>
            <person name="Abt D.N."/>
            <person name="Adryan B."/>
            <person name="Aguade M."/>
            <person name="Akashi H."/>
            <person name="Anderson W.W."/>
            <person name="Aquadro C.F."/>
            <person name="Ardell D.H."/>
            <person name="Arguello R."/>
            <person name="Artieri C.G."/>
            <person name="Barbash D.A."/>
            <person name="Barker D."/>
            <person name="Barsanti P."/>
            <person name="Batterham P."/>
            <person name="Batzoglou S."/>
            <person name="Begun D."/>
            <person name="Bhutkar A."/>
            <person name="Blanco E."/>
            <person name="Bosak S.A."/>
            <person name="Bradley R.K."/>
            <person name="Brand A.D."/>
            <person name="Brent M.R."/>
            <person name="Brooks A.N."/>
            <person name="Brown R.H."/>
            <person name="Butlin R.K."/>
            <person name="Caggese C."/>
            <person name="Calvi B.R."/>
            <person name="Bernardo de Carvalho A."/>
            <person name="Caspi A."/>
            <person name="Castrezana S."/>
            <person name="Celniker S.E."/>
            <person name="Chang J.L."/>
            <person name="Chapple C."/>
            <person name="Chatterji S."/>
            <person name="Chinwalla A."/>
            <person name="Civetta A."/>
            <person name="Clifton S.W."/>
            <person name="Comeron J.M."/>
            <person name="Costello J.C."/>
            <person name="Coyne J.A."/>
            <person name="Daub J."/>
            <person name="David R.G."/>
            <person name="Delcher A.L."/>
            <person name="Delehaunty K."/>
            <person name="Do C.B."/>
            <person name="Ebling H."/>
            <person name="Edwards K."/>
            <person name="Eickbush T."/>
            <person name="Evans J.D."/>
            <person name="Filipski A."/>
            <person name="Findeiss S."/>
            <person name="Freyhult E."/>
            <person name="Fulton L."/>
            <person name="Fulton R."/>
            <person name="Garcia A.C."/>
            <person name="Gardiner A."/>
            <person name="Garfield D.A."/>
            <person name="Garvin B.E."/>
            <person name="Gibson G."/>
            <person name="Gilbert D."/>
            <person name="Gnerre S."/>
            <person name="Godfrey J."/>
            <person name="Good R."/>
            <person name="Gotea V."/>
            <person name="Gravely B."/>
            <person name="Greenberg A.J."/>
            <person name="Griffiths-Jones S."/>
            <person name="Gross S."/>
            <person name="Guigo R."/>
            <person name="Gustafson E.A."/>
            <person name="Haerty W."/>
            <person name="Hahn M.W."/>
            <person name="Halligan D.L."/>
            <person name="Halpern A.L."/>
            <person name="Halter G.M."/>
            <person name="Han M.V."/>
            <person name="Heger A."/>
            <person name="Hillier L."/>
            <person name="Hinrichs A.S."/>
            <person name="Holmes I."/>
            <person name="Hoskins R.A."/>
            <person name="Hubisz M.J."/>
            <person name="Hultmark D."/>
            <person name="Huntley M.A."/>
            <person name="Jaffe D.B."/>
            <person name="Jagadeeshan S."/>
            <person name="Jeck W.R."/>
            <person name="Johnson J."/>
            <person name="Jones C.D."/>
            <person name="Jordan W.C."/>
            <person name="Karpen G.H."/>
            <person name="Kataoka E."/>
            <person name="Keightley P.D."/>
            <person name="Kheradpour P."/>
            <person name="Kirkness E.F."/>
            <person name="Koerich L.B."/>
            <person name="Kristiansen K."/>
            <person name="Kudrna D."/>
            <person name="Kulathinal R.J."/>
            <person name="Kumar S."/>
            <person name="Kwok R."/>
            <person name="Lander E."/>
            <person name="Langley C.H."/>
            <person name="Lapoint R."/>
            <person name="Lazzaro B.P."/>
            <person name="Lee S.J."/>
            <person name="Levesque L."/>
            <person name="Li R."/>
            <person name="Lin C.F."/>
            <person name="Lin M.F."/>
            <person name="Lindblad-Toh K."/>
            <person name="Llopart A."/>
            <person name="Long M."/>
            <person name="Low L."/>
            <person name="Lozovsky E."/>
            <person name="Lu J."/>
            <person name="Luo M."/>
            <person name="Machado C.A."/>
            <person name="Makalowski W."/>
            <person name="Marzo M."/>
            <person name="Matsuda M."/>
            <person name="Matzkin L."/>
            <person name="McAllister B."/>
            <person name="McBride C.S."/>
            <person name="McKernan B."/>
            <person name="McKernan K."/>
            <person name="Mendez-Lago M."/>
            <person name="Minx P."/>
            <person name="Mollenhauer M.U."/>
            <person name="Montooth K."/>
            <person name="Mount S.M."/>
            <person name="Mu X."/>
            <person name="Myers E."/>
            <person name="Negre B."/>
            <person name="Newfeld S."/>
            <person name="Nielsen R."/>
            <person name="Noor M.A."/>
            <person name="O'Grady P."/>
            <person name="Pachter L."/>
            <person name="Papaceit M."/>
            <person name="Parisi M.J."/>
            <person name="Parisi M."/>
            <person name="Parts L."/>
            <person name="Pedersen J.S."/>
            <person name="Pesole G."/>
            <person name="Phillippy A.M."/>
            <person name="Ponting C.P."/>
            <person name="Pop M."/>
            <person name="Porcelli D."/>
            <person name="Powell J.R."/>
            <person name="Prohaska S."/>
            <person name="Pruitt K."/>
            <person name="Puig M."/>
            <person name="Quesneville H."/>
            <person name="Ram K.R."/>
            <person name="Rand D."/>
            <person name="Rasmussen M.D."/>
            <person name="Reed L.K."/>
            <person name="Reenan R."/>
            <person name="Reily A."/>
            <person name="Remington K.A."/>
            <person name="Rieger T.T."/>
            <person name="Ritchie M.G."/>
            <person name="Robin C."/>
            <person name="Rogers Y.H."/>
            <person name="Rohde C."/>
            <person name="Rozas J."/>
            <person name="Rubenfield M.J."/>
            <person name="Ruiz A."/>
            <person name="Russo S."/>
            <person name="Salzberg S.L."/>
            <person name="Sanchez-Gracia A."/>
            <person name="Saranga D.J."/>
            <person name="Sato H."/>
            <person name="Schaeffer S.W."/>
            <person name="Schatz M.C."/>
            <person name="Schlenke T."/>
            <person name="Schwartz R."/>
            <person name="Segarra C."/>
            <person name="Singh R.S."/>
            <person name="Sirot L."/>
            <person name="Sirota M."/>
            <person name="Sisneros N.B."/>
            <person name="Smith C.D."/>
            <person name="Smith T.F."/>
            <person name="Spieth J."/>
            <person name="Stage D.E."/>
            <person name="Stark A."/>
            <person name="Stephan W."/>
            <person name="Strausberg R.L."/>
            <person name="Strempel S."/>
            <person name="Sturgill D."/>
            <person name="Sutton G."/>
            <person name="Sutton G.G."/>
            <person name="Tao W."/>
            <person name="Teichmann S."/>
            <person name="Tobari Y.N."/>
            <person name="Tomimura Y."/>
            <person name="Tsolas J.M."/>
            <person name="Valente V.L."/>
            <person name="Venter E."/>
            <person name="Venter J.C."/>
            <person name="Vicario S."/>
            <person name="Vieira F.G."/>
            <person name="Vilella A.J."/>
            <person name="Villasante A."/>
            <person name="Walenz B."/>
            <person name="Wang J."/>
            <person name="Wasserman M."/>
            <person name="Watts T."/>
            <person name="Wilson D."/>
            <person name="Wilson R.K."/>
            <person name="Wing R.A."/>
            <person name="Wolfner M.F."/>
            <person name="Wong A."/>
            <person name="Wong G.K."/>
            <person name="Wu C.I."/>
            <person name="Wu G."/>
            <person name="Yamamoto D."/>
            <person name="Yang H.P."/>
            <person name="Yang S.P."/>
            <person name="Yorke J.A."/>
            <person name="Yoshida K."/>
            <person name="Zdobnov E."/>
            <person name="Zhang P."/>
            <person name="Zhang Y."/>
            <person name="Zimin A.V."/>
            <person name="Baldwin J."/>
            <person name="Abdouelleil A."/>
            <person name="Abdulkadir J."/>
            <person name="Abebe A."/>
            <person name="Abera B."/>
            <person name="Abreu J."/>
            <person name="Acer S.C."/>
            <person name="Aftuck L."/>
            <person name="Alexander A."/>
            <person name="An P."/>
            <person name="Anderson E."/>
            <person name="Anderson S."/>
            <person name="Arachi H."/>
            <person name="Azer M."/>
            <person name="Bachantsang P."/>
            <person name="Barry A."/>
            <person name="Bayul T."/>
            <person name="Berlin A."/>
            <person name="Bessette D."/>
            <person name="Bloom T."/>
            <person name="Blye J."/>
            <person name="Boguslavskiy L."/>
            <person name="Bonnet C."/>
            <person name="Boukhgalter B."/>
            <person name="Bourzgui I."/>
            <person name="Brown A."/>
            <person name="Cahill P."/>
            <person name="Channer S."/>
            <person name="Cheshatsang Y."/>
            <person name="Chuda L."/>
            <person name="Citroen M."/>
            <person name="Collymore A."/>
            <person name="Cooke P."/>
            <person name="Costello M."/>
            <person name="D'Aco K."/>
            <person name="Daza R."/>
            <person name="De Haan G."/>
            <person name="DeGray S."/>
            <person name="DeMaso C."/>
            <person name="Dhargay N."/>
            <person name="Dooley K."/>
            <person name="Dooley E."/>
            <person name="Doricent M."/>
            <person name="Dorje P."/>
            <person name="Dorjee K."/>
            <person name="Dupes A."/>
            <person name="Elong R."/>
            <person name="Falk J."/>
            <person name="Farina A."/>
            <person name="Faro S."/>
            <person name="Ferguson D."/>
            <person name="Fisher S."/>
            <person name="Foley C.D."/>
            <person name="Franke A."/>
            <person name="Friedrich D."/>
            <person name="Gadbois L."/>
            <person name="Gearin G."/>
            <person name="Gearin C.R."/>
            <person name="Giannoukos G."/>
            <person name="Goode T."/>
            <person name="Graham J."/>
            <person name="Grandbois E."/>
            <person name="Grewal S."/>
            <person name="Gyaltsen K."/>
            <person name="Hafez N."/>
            <person name="Hagos B."/>
            <person name="Hall J."/>
            <person name="Henson C."/>
            <person name="Hollinger A."/>
            <person name="Honan T."/>
            <person name="Huard M.D."/>
            <person name="Hughes L."/>
            <person name="Hurhula B."/>
            <person name="Husby M.E."/>
            <person name="Kamat A."/>
            <person name="Kanga B."/>
            <person name="Kashin S."/>
            <person name="Khazanovich D."/>
            <person name="Kisner P."/>
            <person name="Lance K."/>
            <person name="Lara M."/>
            <person name="Lee W."/>
            <person name="Lennon N."/>
            <person name="Letendre F."/>
            <person name="LeVine R."/>
            <person name="Lipovsky A."/>
            <person name="Liu X."/>
            <person name="Liu J."/>
            <person name="Liu S."/>
            <person name="Lokyitsang T."/>
            <person name="Lokyitsang Y."/>
            <person name="Lubonja R."/>
            <person name="Lui A."/>
            <person name="MacDonald P."/>
            <person name="Magnisalis V."/>
            <person name="Maru K."/>
            <person name="Matthews C."/>
            <person name="McCusker W."/>
            <person name="McDonough S."/>
            <person name="Mehta T."/>
            <person name="Meldrim J."/>
            <person name="Meneus L."/>
            <person name="Mihai O."/>
            <person name="Mihalev A."/>
            <person name="Mihova T."/>
            <person name="Mittelman R."/>
            <person name="Mlenga V."/>
            <person name="Montmayeur A."/>
            <person name="Mulrain L."/>
            <person name="Navidi A."/>
            <person name="Naylor J."/>
            <person name="Negash T."/>
            <person name="Nguyen T."/>
            <person name="Nguyen N."/>
            <person name="Nicol R."/>
            <person name="Norbu C."/>
            <person name="Norbu N."/>
            <person name="Novod N."/>
            <person name="O'Neill B."/>
            <person name="Osman S."/>
            <person name="Markiewicz E."/>
            <person name="Oyono O.L."/>
            <person name="Patti C."/>
            <person name="Phunkhang P."/>
            <person name="Pierre F."/>
            <person name="Priest M."/>
            <person name="Raghuraman S."/>
            <person name="Rege F."/>
            <person name="Reyes R."/>
            <person name="Rise C."/>
            <person name="Rogov P."/>
            <person name="Ross K."/>
            <person name="Ryan E."/>
            <person name="Settipalli S."/>
            <person name="Shea T."/>
            <person name="Sherpa N."/>
            <person name="Shi L."/>
            <person name="Shih D."/>
            <person name="Sparrow T."/>
            <person name="Spaulding J."/>
            <person name="Stalker J."/>
            <person name="Stange-Thomann N."/>
            <person name="Stavropoulos S."/>
            <person name="Stone C."/>
            <person name="Strader C."/>
            <person name="Tesfaye S."/>
            <person name="Thomson T."/>
            <person name="Thoulutsang Y."/>
            <person name="Thoulutsang D."/>
            <person name="Topham K."/>
            <person name="Topping I."/>
            <person name="Tsamla T."/>
            <person name="Vassiliev H."/>
            <person name="Vo A."/>
            <person name="Wangchuk T."/>
            <person name="Wangdi T."/>
            <person name="Weiand M."/>
            <person name="Wilkinson J."/>
            <person name="Wilson A."/>
            <person name="Yadav S."/>
            <person name="Young G."/>
            <person name="Yu Q."/>
            <person name="Zembek L."/>
            <person name="Zhong D."/>
            <person name="Zimmer A."/>
            <person name="Zwirko Z."/>
            <person name="Jaffe D.B."/>
            <person name="Alvarez P."/>
            <person name="Brockman W."/>
            <person name="Butler J."/>
            <person name="Chin C."/>
            <person name="Gnerre S."/>
            <person name="Grabherr M."/>
            <person name="Kleber M."/>
            <person name="Mauceli E."/>
            <person name="MacCallum I."/>
        </authorList>
    </citation>
    <scope>NUCLEOTIDE SEQUENCE [LARGE SCALE GENOMIC DNA]</scope>
    <source>
        <strain evidence="12">Tucson 15287-2541.00</strain>
    </source>
</reference>
<feature type="region of interest" description="Disordered" evidence="7">
    <location>
        <begin position="247"/>
        <end position="266"/>
    </location>
</feature>
<dbReference type="GO" id="GO:0006357">
    <property type="term" value="P:regulation of transcription by RNA polymerase II"/>
    <property type="evidence" value="ECO:0007669"/>
    <property type="project" value="UniProtKB-ARBA"/>
</dbReference>
<feature type="region of interest" description="Disordered" evidence="7">
    <location>
        <begin position="334"/>
        <end position="358"/>
    </location>
</feature>
<feature type="domain" description="Peptidase S74" evidence="10">
    <location>
        <begin position="605"/>
        <end position="719"/>
    </location>
</feature>
<keyword evidence="2 8" id="KW-0812">Transmembrane</keyword>
<dbReference type="OMA" id="LDCWSIS"/>
<dbReference type="Proteomes" id="UP000001070">
    <property type="component" value="Unassembled WGS sequence"/>
</dbReference>
<dbReference type="PANTHER" id="PTHR13029:SF18">
    <property type="entry name" value="MYELIN REGULATORY FACTOR HOMOLOG 1"/>
    <property type="match status" value="1"/>
</dbReference>
<feature type="compositionally biased region" description="Polar residues" evidence="7">
    <location>
        <begin position="1248"/>
        <end position="1264"/>
    </location>
</feature>
<feature type="compositionally biased region" description="Low complexity" evidence="7">
    <location>
        <begin position="247"/>
        <end position="259"/>
    </location>
</feature>
<evidence type="ECO:0000259" key="10">
    <source>
        <dbReference type="PROSITE" id="PS51688"/>
    </source>
</evidence>
<evidence type="ECO:0000256" key="6">
    <source>
        <dbReference type="PROSITE-ProRule" id="PRU00850"/>
    </source>
</evidence>
<feature type="compositionally biased region" description="Low complexity" evidence="7">
    <location>
        <begin position="900"/>
        <end position="916"/>
    </location>
</feature>
<dbReference type="GO" id="GO:0016540">
    <property type="term" value="P:protein autoprocessing"/>
    <property type="evidence" value="ECO:0007669"/>
    <property type="project" value="InterPro"/>
</dbReference>
<dbReference type="eggNOG" id="KOG3661">
    <property type="taxonomic scope" value="Eukaryota"/>
</dbReference>
<dbReference type="InterPro" id="IPR024061">
    <property type="entry name" value="NDT80_DNA-bd_dom"/>
</dbReference>
<evidence type="ECO:0000256" key="4">
    <source>
        <dbReference type="ARBA" id="ARBA00023125"/>
    </source>
</evidence>
<feature type="compositionally biased region" description="Polar residues" evidence="7">
    <location>
        <begin position="1064"/>
        <end position="1077"/>
    </location>
</feature>
<proteinExistence type="predicted"/>
<evidence type="ECO:0000256" key="7">
    <source>
        <dbReference type="SAM" id="MobiDB-lite"/>
    </source>
</evidence>